<dbReference type="AlphaFoldDB" id="A0A0C3HGS3"/>
<dbReference type="Pfam" id="PF00583">
    <property type="entry name" value="Acetyltransf_1"/>
    <property type="match status" value="1"/>
</dbReference>
<dbReference type="InterPro" id="IPR000182">
    <property type="entry name" value="GNAT_dom"/>
</dbReference>
<dbReference type="GO" id="GO:0016747">
    <property type="term" value="F:acyltransferase activity, transferring groups other than amino-acyl groups"/>
    <property type="evidence" value="ECO:0007669"/>
    <property type="project" value="InterPro"/>
</dbReference>
<dbReference type="PROSITE" id="PS51186">
    <property type="entry name" value="GNAT"/>
    <property type="match status" value="1"/>
</dbReference>
<accession>A0A0C3HGS3</accession>
<reference evidence="3" key="2">
    <citation type="submission" date="2015-01" db="EMBL/GenBank/DDBJ databases">
        <title>Evolutionary Origins and Diversification of the Mycorrhizal Mutualists.</title>
        <authorList>
            <consortium name="DOE Joint Genome Institute"/>
            <consortium name="Mycorrhizal Genomics Consortium"/>
            <person name="Kohler A."/>
            <person name="Kuo A."/>
            <person name="Nagy L.G."/>
            <person name="Floudas D."/>
            <person name="Copeland A."/>
            <person name="Barry K.W."/>
            <person name="Cichocki N."/>
            <person name="Veneault-Fourrey C."/>
            <person name="LaButti K."/>
            <person name="Lindquist E.A."/>
            <person name="Lipzen A."/>
            <person name="Lundell T."/>
            <person name="Morin E."/>
            <person name="Murat C."/>
            <person name="Riley R."/>
            <person name="Ohm R."/>
            <person name="Sun H."/>
            <person name="Tunlid A."/>
            <person name="Henrissat B."/>
            <person name="Grigoriev I.V."/>
            <person name="Hibbett D.S."/>
            <person name="Martin F."/>
        </authorList>
    </citation>
    <scope>NUCLEOTIDE SEQUENCE [LARGE SCALE GENOMIC DNA]</scope>
    <source>
        <strain evidence="3">Zn</strain>
    </source>
</reference>
<proteinExistence type="predicted"/>
<keyword evidence="3" id="KW-1185">Reference proteome</keyword>
<dbReference type="InParanoid" id="A0A0C3HGS3"/>
<reference evidence="2 3" key="1">
    <citation type="submission" date="2014-04" db="EMBL/GenBank/DDBJ databases">
        <authorList>
            <consortium name="DOE Joint Genome Institute"/>
            <person name="Kuo A."/>
            <person name="Martino E."/>
            <person name="Perotto S."/>
            <person name="Kohler A."/>
            <person name="Nagy L.G."/>
            <person name="Floudas D."/>
            <person name="Copeland A."/>
            <person name="Barry K.W."/>
            <person name="Cichocki N."/>
            <person name="Veneault-Fourrey C."/>
            <person name="LaButti K."/>
            <person name="Lindquist E.A."/>
            <person name="Lipzen A."/>
            <person name="Lundell T."/>
            <person name="Morin E."/>
            <person name="Murat C."/>
            <person name="Sun H."/>
            <person name="Tunlid A."/>
            <person name="Henrissat B."/>
            <person name="Grigoriev I.V."/>
            <person name="Hibbett D.S."/>
            <person name="Martin F."/>
            <person name="Nordberg H.P."/>
            <person name="Cantor M.N."/>
            <person name="Hua S.X."/>
        </authorList>
    </citation>
    <scope>NUCLEOTIDE SEQUENCE [LARGE SCALE GENOMIC DNA]</scope>
    <source>
        <strain evidence="2 3">Zn</strain>
    </source>
</reference>
<dbReference type="EMBL" id="KN832870">
    <property type="protein sequence ID" value="KIN07401.1"/>
    <property type="molecule type" value="Genomic_DNA"/>
</dbReference>
<dbReference type="Proteomes" id="UP000054321">
    <property type="component" value="Unassembled WGS sequence"/>
</dbReference>
<dbReference type="OrthoDB" id="2326446at2759"/>
<evidence type="ECO:0000259" key="1">
    <source>
        <dbReference type="PROSITE" id="PS51186"/>
    </source>
</evidence>
<dbReference type="HOGENOM" id="CLU_089360_0_0_1"/>
<evidence type="ECO:0000313" key="3">
    <source>
        <dbReference type="Proteomes" id="UP000054321"/>
    </source>
</evidence>
<evidence type="ECO:0000313" key="2">
    <source>
        <dbReference type="EMBL" id="KIN07401.1"/>
    </source>
</evidence>
<dbReference type="CDD" id="cd04301">
    <property type="entry name" value="NAT_SF"/>
    <property type="match status" value="1"/>
</dbReference>
<feature type="domain" description="N-acetyltransferase" evidence="1">
    <location>
        <begin position="97"/>
        <end position="218"/>
    </location>
</feature>
<gene>
    <name evidence="2" type="ORF">OIDMADRAFT_150895</name>
</gene>
<sequence>MVLIPWDPESPEQVERLYQQRVACGWYENDVESWRDRQRSGAIALQWMVLGDLYPSKEGKLSEHAKIWPLEARPLSDTATSLGGISRTADPTRRFLPVGHISLNADGEDFVLEGSYKIAYFYVSTALQGGGLGRAAMDAVESMAASQPLCAKLLWLSTTSNVQQDPPPAADKASMSTQSWYARRGYDVFQDVPRKWQRLDSDGVVRWTDAVYMRKYIT</sequence>
<dbReference type="SUPFAM" id="SSF55729">
    <property type="entry name" value="Acyl-CoA N-acyltransferases (Nat)"/>
    <property type="match status" value="1"/>
</dbReference>
<organism evidence="2 3">
    <name type="scientific">Oidiodendron maius (strain Zn)</name>
    <dbReference type="NCBI Taxonomy" id="913774"/>
    <lineage>
        <taxon>Eukaryota</taxon>
        <taxon>Fungi</taxon>
        <taxon>Dikarya</taxon>
        <taxon>Ascomycota</taxon>
        <taxon>Pezizomycotina</taxon>
        <taxon>Leotiomycetes</taxon>
        <taxon>Leotiomycetes incertae sedis</taxon>
        <taxon>Myxotrichaceae</taxon>
        <taxon>Oidiodendron</taxon>
    </lineage>
</organism>
<protein>
    <recommendedName>
        <fullName evidence="1">N-acetyltransferase domain-containing protein</fullName>
    </recommendedName>
</protein>
<dbReference type="InterPro" id="IPR016181">
    <property type="entry name" value="Acyl_CoA_acyltransferase"/>
</dbReference>
<dbReference type="STRING" id="913774.A0A0C3HGS3"/>
<name>A0A0C3HGS3_OIDMZ</name>
<dbReference type="Gene3D" id="3.40.630.30">
    <property type="match status" value="1"/>
</dbReference>